<sequence>METTISADGTDVRFYDEGHGRAIVILGPGLDDGTRTKKLAAILANRFRVLRVHRRQYRLDLEPCSVAQEVDDVIAIARYVGEPVIIYGHSSGAVVALEALVASPSSFAGAVLFEPALPVNGPWTGPEVIKQMRAAIAAGKPGKAMAIFTHRAIGLPAWQARLVGGFTALIPHYRRLVPSQIDDLDAMHEVGNHLAAYAHNTVPTVLVGGGRSPERLTSVVHAVAKAMPRTETCMLHGRDHGADLKAPKEIAQVIAALADKVS</sequence>
<gene>
    <name evidence="2" type="ORF">SAMN05661093_02694</name>
</gene>
<dbReference type="Pfam" id="PF12697">
    <property type="entry name" value="Abhydrolase_6"/>
    <property type="match status" value="1"/>
</dbReference>
<keyword evidence="2" id="KW-0378">Hydrolase</keyword>
<protein>
    <submittedName>
        <fullName evidence="2">Lysophospholipase, alpha-beta hydrolase superfamily</fullName>
    </submittedName>
</protein>
<dbReference type="Gene3D" id="3.40.50.1820">
    <property type="entry name" value="alpha/beta hydrolase"/>
    <property type="match status" value="1"/>
</dbReference>
<reference evidence="2 3" key="1">
    <citation type="submission" date="2017-04" db="EMBL/GenBank/DDBJ databases">
        <authorList>
            <person name="Afonso C.L."/>
            <person name="Miller P.J."/>
            <person name="Scott M.A."/>
            <person name="Spackman E."/>
            <person name="Goraichik I."/>
            <person name="Dimitrov K.M."/>
            <person name="Suarez D.L."/>
            <person name="Swayne D.E."/>
        </authorList>
    </citation>
    <scope>NUCLEOTIDE SEQUENCE [LARGE SCALE GENOMIC DNA]</scope>
    <source>
        <strain evidence="2 3">DSM 43828</strain>
    </source>
</reference>
<proteinExistence type="predicted"/>
<name>A0A1Y5XIQ1_KIBAR</name>
<dbReference type="OrthoDB" id="63519at2"/>
<dbReference type="AlphaFoldDB" id="A0A1Y5XIQ1"/>
<evidence type="ECO:0000313" key="2">
    <source>
        <dbReference type="EMBL" id="SMC90749.1"/>
    </source>
</evidence>
<organism evidence="2 3">
    <name type="scientific">Kibdelosporangium aridum</name>
    <dbReference type="NCBI Taxonomy" id="2030"/>
    <lineage>
        <taxon>Bacteria</taxon>
        <taxon>Bacillati</taxon>
        <taxon>Actinomycetota</taxon>
        <taxon>Actinomycetes</taxon>
        <taxon>Pseudonocardiales</taxon>
        <taxon>Pseudonocardiaceae</taxon>
        <taxon>Kibdelosporangium</taxon>
    </lineage>
</organism>
<dbReference type="SUPFAM" id="SSF53474">
    <property type="entry name" value="alpha/beta-Hydrolases"/>
    <property type="match status" value="1"/>
</dbReference>
<dbReference type="RefSeq" id="WP_084426447.1">
    <property type="nucleotide sequence ID" value="NZ_FWXV01000002.1"/>
</dbReference>
<keyword evidence="3" id="KW-1185">Reference proteome</keyword>
<evidence type="ECO:0000259" key="1">
    <source>
        <dbReference type="Pfam" id="PF12697"/>
    </source>
</evidence>
<dbReference type="InterPro" id="IPR000073">
    <property type="entry name" value="AB_hydrolase_1"/>
</dbReference>
<feature type="domain" description="AB hydrolase-1" evidence="1">
    <location>
        <begin position="37"/>
        <end position="252"/>
    </location>
</feature>
<evidence type="ECO:0000313" key="3">
    <source>
        <dbReference type="Proteomes" id="UP000192674"/>
    </source>
</evidence>
<dbReference type="GO" id="GO:0016787">
    <property type="term" value="F:hydrolase activity"/>
    <property type="evidence" value="ECO:0007669"/>
    <property type="project" value="UniProtKB-KW"/>
</dbReference>
<dbReference type="Proteomes" id="UP000192674">
    <property type="component" value="Unassembled WGS sequence"/>
</dbReference>
<dbReference type="InterPro" id="IPR029058">
    <property type="entry name" value="AB_hydrolase_fold"/>
</dbReference>
<accession>A0A1Y5XIQ1</accession>
<dbReference type="EMBL" id="FWXV01000002">
    <property type="protein sequence ID" value="SMC90749.1"/>
    <property type="molecule type" value="Genomic_DNA"/>
</dbReference>